<evidence type="ECO:0000259" key="7">
    <source>
        <dbReference type="Pfam" id="PF03600"/>
    </source>
</evidence>
<comment type="caution">
    <text evidence="8">The sequence shown here is derived from an EMBL/GenBank/DDBJ whole genome shotgun (WGS) entry which is preliminary data.</text>
</comment>
<feature type="transmembrane region" description="Helical" evidence="6">
    <location>
        <begin position="259"/>
        <end position="276"/>
    </location>
</feature>
<dbReference type="EMBL" id="LNQN01000006">
    <property type="protein sequence ID" value="KSU81011.1"/>
    <property type="molecule type" value="Genomic_DNA"/>
</dbReference>
<evidence type="ECO:0000256" key="5">
    <source>
        <dbReference type="ARBA" id="ARBA00023136"/>
    </source>
</evidence>
<proteinExistence type="predicted"/>
<feature type="transmembrane region" description="Helical" evidence="6">
    <location>
        <begin position="106"/>
        <end position="132"/>
    </location>
</feature>
<protein>
    <submittedName>
        <fullName evidence="8">Citrate transporter</fullName>
    </submittedName>
</protein>
<dbReference type="GO" id="GO:0005886">
    <property type="term" value="C:plasma membrane"/>
    <property type="evidence" value="ECO:0007669"/>
    <property type="project" value="TreeGrafter"/>
</dbReference>
<evidence type="ECO:0000256" key="1">
    <source>
        <dbReference type="ARBA" id="ARBA00004141"/>
    </source>
</evidence>
<dbReference type="AlphaFoldDB" id="A0A0V8J216"/>
<feature type="transmembrane region" description="Helical" evidence="6">
    <location>
        <begin position="60"/>
        <end position="85"/>
    </location>
</feature>
<comment type="subcellular location">
    <subcellularLocation>
        <location evidence="1">Membrane</location>
        <topology evidence="1">Multi-pass membrane protein</topology>
    </subcellularLocation>
</comment>
<feature type="transmembrane region" description="Helical" evidence="6">
    <location>
        <begin position="410"/>
        <end position="435"/>
    </location>
</feature>
<evidence type="ECO:0000256" key="2">
    <source>
        <dbReference type="ARBA" id="ARBA00022448"/>
    </source>
</evidence>
<dbReference type="GO" id="GO:0015128">
    <property type="term" value="F:gluconate transmembrane transporter activity"/>
    <property type="evidence" value="ECO:0007669"/>
    <property type="project" value="InterPro"/>
</dbReference>
<dbReference type="PANTHER" id="PTHR30354:SF7">
    <property type="entry name" value="BLL7963 PROTEIN"/>
    <property type="match status" value="1"/>
</dbReference>
<keyword evidence="2" id="KW-0813">Transport</keyword>
<evidence type="ECO:0000313" key="8">
    <source>
        <dbReference type="EMBL" id="KSU81011.1"/>
    </source>
</evidence>
<evidence type="ECO:0000256" key="6">
    <source>
        <dbReference type="SAM" id="Phobius"/>
    </source>
</evidence>
<keyword evidence="4 6" id="KW-1133">Transmembrane helix</keyword>
<dbReference type="InterPro" id="IPR004680">
    <property type="entry name" value="Cit_transptr-like_dom"/>
</dbReference>
<reference evidence="8 9" key="1">
    <citation type="journal article" date="2014" name="Antonie Van Leeuwenhoek">
        <title>Fictibacillus enclensis sp. nov., isolated from marine sediment.</title>
        <authorList>
            <person name="Dastager S.G."/>
            <person name="Mawlankar R."/>
            <person name="Srinivasan K."/>
            <person name="Tang S.K."/>
            <person name="Lee J.C."/>
            <person name="Ramana V.V."/>
            <person name="Shouche Y.S."/>
        </authorList>
    </citation>
    <scope>NUCLEOTIDE SEQUENCE [LARGE SCALE GENOMIC DNA]</scope>
    <source>
        <strain evidence="8 9">NIO-1003</strain>
    </source>
</reference>
<dbReference type="Proteomes" id="UP000054099">
    <property type="component" value="Unassembled WGS sequence"/>
</dbReference>
<keyword evidence="9" id="KW-1185">Reference proteome</keyword>
<dbReference type="RefSeq" id="WP_061974572.1">
    <property type="nucleotide sequence ID" value="NZ_FMAV01000004.1"/>
</dbReference>
<feature type="domain" description="Citrate transporter-like" evidence="7">
    <location>
        <begin position="11"/>
        <end position="273"/>
    </location>
</feature>
<keyword evidence="3 6" id="KW-0812">Transmembrane</keyword>
<dbReference type="OrthoDB" id="86125at2"/>
<evidence type="ECO:0000313" key="9">
    <source>
        <dbReference type="Proteomes" id="UP000054099"/>
    </source>
</evidence>
<feature type="transmembrane region" description="Helical" evidence="6">
    <location>
        <begin position="184"/>
        <end position="205"/>
    </location>
</feature>
<name>A0A0V8J216_9BACL</name>
<dbReference type="InterPro" id="IPR003474">
    <property type="entry name" value="Glcn_transporter"/>
</dbReference>
<sequence length="436" mass="46055">MLSMIGLIGGLALLILLTMIGMNLLVAGPLSAFIVAITSGLPLFPQLADKNEPDFVTNYMGGFTGFIASWYFMFLIGAIFGKLMEDSGAADSISKWVTDRIGVKKAALAVVIACAVLTYGGVSLFVVAFSVYPMALSLFKEADLPRRFIPAALGFGSTTFTMTSAGSPEIQNWIPIEFLGTTPYAGWEVSLVVAVFMMIFGYWWLKKMIKKAISRGERFESRETDSTQVREKLPNPYLSCIPLLIVLGISFSFHKSLAQSALIIALLGGCISVYLINRKYFIDFSKAITEGTIGAIIAIANTAAVVGFGGVAKATPAFSHAVDAMTNIPGSPLIGGAIAVCIIAGLTGSSSGGQSIALPLLAPHYLDMGVNPDALHRVAAISSGSLDSLPQGGYVVTTIRAIAGEKHKDAYPAFGALTVVVPLLGVILAVVLFMIF</sequence>
<gene>
    <name evidence="8" type="ORF">AS030_18845</name>
</gene>
<organism evidence="8 9">
    <name type="scientific">Fictibacillus enclensis</name>
    <dbReference type="NCBI Taxonomy" id="1017270"/>
    <lineage>
        <taxon>Bacteria</taxon>
        <taxon>Bacillati</taxon>
        <taxon>Bacillota</taxon>
        <taxon>Bacilli</taxon>
        <taxon>Bacillales</taxon>
        <taxon>Fictibacillaceae</taxon>
        <taxon>Fictibacillus</taxon>
    </lineage>
</organism>
<evidence type="ECO:0000256" key="3">
    <source>
        <dbReference type="ARBA" id="ARBA00022692"/>
    </source>
</evidence>
<accession>A0A0V8J216</accession>
<keyword evidence="5 6" id="KW-0472">Membrane</keyword>
<feature type="transmembrane region" description="Helical" evidence="6">
    <location>
        <begin position="288"/>
        <end position="308"/>
    </location>
</feature>
<dbReference type="PANTHER" id="PTHR30354">
    <property type="entry name" value="GNT FAMILY GLUCONATE TRANSPORTER"/>
    <property type="match status" value="1"/>
</dbReference>
<dbReference type="Pfam" id="PF03600">
    <property type="entry name" value="CitMHS"/>
    <property type="match status" value="1"/>
</dbReference>
<evidence type="ECO:0000256" key="4">
    <source>
        <dbReference type="ARBA" id="ARBA00022989"/>
    </source>
</evidence>
<feature type="transmembrane region" description="Helical" evidence="6">
    <location>
        <begin position="236"/>
        <end position="253"/>
    </location>
</feature>
<feature type="transmembrane region" description="Helical" evidence="6">
    <location>
        <begin position="328"/>
        <end position="346"/>
    </location>
</feature>